<organism evidence="2 3">
    <name type="scientific">Xylaria bambusicola</name>
    <dbReference type="NCBI Taxonomy" id="326684"/>
    <lineage>
        <taxon>Eukaryota</taxon>
        <taxon>Fungi</taxon>
        <taxon>Dikarya</taxon>
        <taxon>Ascomycota</taxon>
        <taxon>Pezizomycotina</taxon>
        <taxon>Sordariomycetes</taxon>
        <taxon>Xylariomycetidae</taxon>
        <taxon>Xylariales</taxon>
        <taxon>Xylariaceae</taxon>
        <taxon>Xylaria</taxon>
    </lineage>
</organism>
<dbReference type="EMBL" id="JAWHQM010000002">
    <property type="protein sequence ID" value="KAK5625646.1"/>
    <property type="molecule type" value="Genomic_DNA"/>
</dbReference>
<keyword evidence="1" id="KW-0472">Membrane</keyword>
<accession>A0AAN7UHM7</accession>
<sequence>MSTSSSSIPMAFDSVLSTSTSPFDSTPTSEPSAYDNKTTAILVGSAIGGTIVFVIVVVLLNRWYKHRKARRLQAELDNMVFEMH</sequence>
<keyword evidence="1" id="KW-1133">Transmembrane helix</keyword>
<evidence type="ECO:0000313" key="3">
    <source>
        <dbReference type="Proteomes" id="UP001305414"/>
    </source>
</evidence>
<protein>
    <submittedName>
        <fullName evidence="2">Uncharacterized protein</fullName>
    </submittedName>
</protein>
<reference evidence="2 3" key="1">
    <citation type="submission" date="2023-10" db="EMBL/GenBank/DDBJ databases">
        <title>Draft genome sequence of Xylaria bambusicola isolate GMP-LS, the root and basal stem rot pathogen of sugarcane in Indonesia.</title>
        <authorList>
            <person name="Selvaraj P."/>
            <person name="Muralishankar V."/>
            <person name="Muruganantham S."/>
            <person name="Sp S."/>
            <person name="Haryani S."/>
            <person name="Lau K.J.X."/>
            <person name="Naqvi N.I."/>
        </authorList>
    </citation>
    <scope>NUCLEOTIDE SEQUENCE [LARGE SCALE GENOMIC DNA]</scope>
    <source>
        <strain evidence="2">GMP-LS</strain>
    </source>
</reference>
<dbReference type="AlphaFoldDB" id="A0AAN7UHM7"/>
<proteinExistence type="predicted"/>
<evidence type="ECO:0000256" key="1">
    <source>
        <dbReference type="SAM" id="Phobius"/>
    </source>
</evidence>
<comment type="caution">
    <text evidence="2">The sequence shown here is derived from an EMBL/GenBank/DDBJ whole genome shotgun (WGS) entry which is preliminary data.</text>
</comment>
<keyword evidence="1" id="KW-0812">Transmembrane</keyword>
<gene>
    <name evidence="2" type="ORF">RRF57_001362</name>
</gene>
<name>A0AAN7UHM7_9PEZI</name>
<feature type="transmembrane region" description="Helical" evidence="1">
    <location>
        <begin position="40"/>
        <end position="61"/>
    </location>
</feature>
<evidence type="ECO:0000313" key="2">
    <source>
        <dbReference type="EMBL" id="KAK5625646.1"/>
    </source>
</evidence>
<keyword evidence="3" id="KW-1185">Reference proteome</keyword>
<dbReference type="Proteomes" id="UP001305414">
    <property type="component" value="Unassembled WGS sequence"/>
</dbReference>